<dbReference type="PROSITE" id="PS51782">
    <property type="entry name" value="LYSM"/>
    <property type="match status" value="3"/>
</dbReference>
<evidence type="ECO:0000259" key="2">
    <source>
        <dbReference type="PROSITE" id="PS51782"/>
    </source>
</evidence>
<feature type="domain" description="LysM" evidence="2">
    <location>
        <begin position="200"/>
        <end position="243"/>
    </location>
</feature>
<dbReference type="InterPro" id="IPR018392">
    <property type="entry name" value="LysM"/>
</dbReference>
<dbReference type="Gene3D" id="3.10.350.10">
    <property type="entry name" value="LysM domain"/>
    <property type="match status" value="3"/>
</dbReference>
<name>A0ABS7XQB0_9FLAO</name>
<keyword evidence="1" id="KW-0732">Signal</keyword>
<comment type="caution">
    <text evidence="3">The sequence shown here is derived from an EMBL/GenBank/DDBJ whole genome shotgun (WGS) entry which is preliminary data.</text>
</comment>
<proteinExistence type="predicted"/>
<feature type="signal peptide" evidence="1">
    <location>
        <begin position="1"/>
        <end position="25"/>
    </location>
</feature>
<dbReference type="Proteomes" id="UP001198901">
    <property type="component" value="Unassembled WGS sequence"/>
</dbReference>
<keyword evidence="4" id="KW-1185">Reference proteome</keyword>
<dbReference type="RefSeq" id="WP_224525977.1">
    <property type="nucleotide sequence ID" value="NZ_JAIUJR010000002.1"/>
</dbReference>
<dbReference type="Pfam" id="PF01476">
    <property type="entry name" value="LysM"/>
    <property type="match status" value="3"/>
</dbReference>
<reference evidence="4" key="1">
    <citation type="submission" date="2023-07" db="EMBL/GenBank/DDBJ databases">
        <authorList>
            <person name="Yue Y."/>
        </authorList>
    </citation>
    <scope>NUCLEOTIDE SEQUENCE [LARGE SCALE GENOMIC DNA]</scope>
    <source>
        <strain evidence="4">D23</strain>
    </source>
</reference>
<dbReference type="CDD" id="cd00118">
    <property type="entry name" value="LysM"/>
    <property type="match status" value="3"/>
</dbReference>
<dbReference type="EMBL" id="JAIUJR010000002">
    <property type="protein sequence ID" value="MCA0131633.1"/>
    <property type="molecule type" value="Genomic_DNA"/>
</dbReference>
<evidence type="ECO:0000313" key="4">
    <source>
        <dbReference type="Proteomes" id="UP001198901"/>
    </source>
</evidence>
<feature type="domain" description="LysM" evidence="2">
    <location>
        <begin position="144"/>
        <end position="187"/>
    </location>
</feature>
<feature type="chain" id="PRO_5047409582" evidence="1">
    <location>
        <begin position="26"/>
        <end position="244"/>
    </location>
</feature>
<feature type="domain" description="LysM" evidence="2">
    <location>
        <begin position="77"/>
        <end position="120"/>
    </location>
</feature>
<dbReference type="SUPFAM" id="SSF54106">
    <property type="entry name" value="LysM domain"/>
    <property type="match status" value="3"/>
</dbReference>
<accession>A0ABS7XQB0</accession>
<gene>
    <name evidence="3" type="ORF">LBU54_03485</name>
</gene>
<sequence length="244" mass="27548">MPKSFKPLLITITILFSLSLSYAQKAEYKDVVLDGKPAKLNLATGEIKLVKKTTSKKPDSLRKQLIKISDSLNSKSDFHIVKKGETLLDISEMYGISINQLKKANDLETTLVDLGEKLRINNFNQASSENSKTKEKRVHNFNSDYHIVKKDETLFSISKRYALKVADLKNENGLISNTIKIGQKLKIRNFDLSNNLNSIRIWVVKEGDTLYSIAEKTGTTVSRLKHLNGLKNDIIKIGQKLTLK</sequence>
<evidence type="ECO:0000313" key="3">
    <source>
        <dbReference type="EMBL" id="MCA0131633.1"/>
    </source>
</evidence>
<organism evidence="3 4">
    <name type="scientific">Winogradskyella alexanderae</name>
    <dbReference type="NCBI Taxonomy" id="2877123"/>
    <lineage>
        <taxon>Bacteria</taxon>
        <taxon>Pseudomonadati</taxon>
        <taxon>Bacteroidota</taxon>
        <taxon>Flavobacteriia</taxon>
        <taxon>Flavobacteriales</taxon>
        <taxon>Flavobacteriaceae</taxon>
        <taxon>Winogradskyella</taxon>
    </lineage>
</organism>
<dbReference type="PANTHER" id="PTHR33734">
    <property type="entry name" value="LYSM DOMAIN-CONTAINING GPI-ANCHORED PROTEIN 2"/>
    <property type="match status" value="1"/>
</dbReference>
<evidence type="ECO:0000256" key="1">
    <source>
        <dbReference type="SAM" id="SignalP"/>
    </source>
</evidence>
<dbReference type="InterPro" id="IPR036779">
    <property type="entry name" value="LysM_dom_sf"/>
</dbReference>
<protein>
    <submittedName>
        <fullName evidence="3">LysM peptidoglycan-binding domain-containing protein</fullName>
    </submittedName>
</protein>
<dbReference type="PANTHER" id="PTHR33734:SF22">
    <property type="entry name" value="MEMBRANE-BOUND LYTIC MUREIN TRANSGLYCOSYLASE D"/>
    <property type="match status" value="1"/>
</dbReference>
<dbReference type="SMART" id="SM00257">
    <property type="entry name" value="LysM"/>
    <property type="match status" value="3"/>
</dbReference>